<dbReference type="GO" id="GO:0005975">
    <property type="term" value="P:carbohydrate metabolic process"/>
    <property type="evidence" value="ECO:0007669"/>
    <property type="project" value="InterPro"/>
</dbReference>
<dbReference type="SMART" id="SM00642">
    <property type="entry name" value="Aamy"/>
    <property type="match status" value="1"/>
</dbReference>
<dbReference type="RefSeq" id="WP_304420630.1">
    <property type="nucleotide sequence ID" value="NZ_JANCMU010000003.1"/>
</dbReference>
<dbReference type="Pfam" id="PF00128">
    <property type="entry name" value="Alpha-amylase"/>
    <property type="match status" value="2"/>
</dbReference>
<dbReference type="AlphaFoldDB" id="A0A9X4MYW7"/>
<dbReference type="Gene3D" id="3.20.20.80">
    <property type="entry name" value="Glycosidases"/>
    <property type="match status" value="1"/>
</dbReference>
<dbReference type="PANTHER" id="PTHR10357:SF210">
    <property type="entry name" value="MALTODEXTRIN GLUCOSIDASE"/>
    <property type="match status" value="1"/>
</dbReference>
<dbReference type="GO" id="GO:0016798">
    <property type="term" value="F:hydrolase activity, acting on glycosyl bonds"/>
    <property type="evidence" value="ECO:0007669"/>
    <property type="project" value="UniProtKB-KW"/>
</dbReference>
<dbReference type="Proteomes" id="UP001152599">
    <property type="component" value="Unassembled WGS sequence"/>
</dbReference>
<feature type="domain" description="Glycosyl hydrolase family 13 catalytic" evidence="3">
    <location>
        <begin position="23"/>
        <end position="458"/>
    </location>
</feature>
<evidence type="ECO:0000313" key="5">
    <source>
        <dbReference type="Proteomes" id="UP001152599"/>
    </source>
</evidence>
<evidence type="ECO:0000256" key="2">
    <source>
        <dbReference type="ARBA" id="ARBA00023295"/>
    </source>
</evidence>
<proteinExistence type="predicted"/>
<comment type="caution">
    <text evidence="4">The sequence shown here is derived from an EMBL/GenBank/DDBJ whole genome shotgun (WGS) entry which is preliminary data.</text>
</comment>
<keyword evidence="2" id="KW-0326">Glycosidase</keyword>
<name>A0A9X4MYW7_9FLAO</name>
<sequence>MSNSSNIAFTTPPQWAQEAIWYQIFVERFYNAHSDNDPTPQNMQGAWPHTYDENWELTPWTSDWYKDAPKSQDQEEIRMWYDQIQSRRYGGDLQGVIDKLDYIQSLGVTAIYLNPINDAPSLHKYDARNFHHVDIHFGPDPEGDKLIIAQEDPSNPDTWQWTSADKLFLELIAQVHERDMRIIVDYSFNHTGIQFWAWQDILINGIQSKYADWYDINMFNHPNSPMGQLHFNSWAGVKELPQLRKKYFSNHIKGFPYQGDLNKSVKKHVFKVVERWLAPKGYDAKYGIDGFRLDVADEIGLDFWQDFRKHVKAINPEAFLVGEVWWENWPHKMMDPKPYISDDVFDAIMYYQPFKHVRAFFTKPNEYIDGQQLKEELGTMVSGIPDANIKAMMMMSASHDTPRLLSSFNNKNIYKYFAKPLEDVNYKTGKPSEEVYQRVKFFFSFSIYDAWISTNLGR</sequence>
<keyword evidence="1 4" id="KW-0378">Hydrolase</keyword>
<dbReference type="InterPro" id="IPR006047">
    <property type="entry name" value="GH13_cat_dom"/>
</dbReference>
<evidence type="ECO:0000313" key="4">
    <source>
        <dbReference type="EMBL" id="MDG4946147.1"/>
    </source>
</evidence>
<keyword evidence="5" id="KW-1185">Reference proteome</keyword>
<evidence type="ECO:0000256" key="1">
    <source>
        <dbReference type="ARBA" id="ARBA00022801"/>
    </source>
</evidence>
<dbReference type="EMBL" id="JANCMU010000003">
    <property type="protein sequence ID" value="MDG4946147.1"/>
    <property type="molecule type" value="Genomic_DNA"/>
</dbReference>
<dbReference type="SUPFAM" id="SSF51445">
    <property type="entry name" value="(Trans)glycosidases"/>
    <property type="match status" value="1"/>
</dbReference>
<gene>
    <name evidence="4" type="ORF">NMK71_06945</name>
</gene>
<protein>
    <submittedName>
        <fullName evidence="4">Alpha-amylase family glycosyl hydrolase</fullName>
    </submittedName>
</protein>
<evidence type="ECO:0000259" key="3">
    <source>
        <dbReference type="SMART" id="SM00642"/>
    </source>
</evidence>
<organism evidence="4 5">
    <name type="scientific">Profundicola chukchiensis</name>
    <dbReference type="NCBI Taxonomy" id="2961959"/>
    <lineage>
        <taxon>Bacteria</taxon>
        <taxon>Pseudomonadati</taxon>
        <taxon>Bacteroidota</taxon>
        <taxon>Flavobacteriia</taxon>
        <taxon>Flavobacteriales</taxon>
        <taxon>Weeksellaceae</taxon>
        <taxon>Profundicola</taxon>
    </lineage>
</organism>
<dbReference type="PANTHER" id="PTHR10357">
    <property type="entry name" value="ALPHA-AMYLASE FAMILY MEMBER"/>
    <property type="match status" value="1"/>
</dbReference>
<dbReference type="InterPro" id="IPR017853">
    <property type="entry name" value="GH"/>
</dbReference>
<reference evidence="4" key="1">
    <citation type="submission" date="2022-07" db="EMBL/GenBank/DDBJ databases">
        <title>Description and genome-wide analysis of Profundicola chukchiensis gen. nov., sp. nov., marine bacteria isolated from bottom sediments of the Chukchi Sea.</title>
        <authorList>
            <person name="Romanenko L."/>
            <person name="Otstavnykh N."/>
            <person name="Kurilenko V."/>
            <person name="Eremeev V."/>
            <person name="Velansky P."/>
            <person name="Mikhailov V."/>
            <person name="Isaeva M."/>
        </authorList>
    </citation>
    <scope>NUCLEOTIDE SEQUENCE</scope>
    <source>
        <strain evidence="4">KMM 9713</strain>
    </source>
</reference>
<accession>A0A9X4MYW7</accession>